<gene>
    <name evidence="1" type="ORF">IAB82_08140</name>
</gene>
<proteinExistence type="predicted"/>
<reference evidence="1" key="1">
    <citation type="submission" date="2020-10" db="EMBL/GenBank/DDBJ databases">
        <authorList>
            <person name="Gilroy R."/>
        </authorList>
    </citation>
    <scope>NUCLEOTIDE SEQUENCE</scope>
    <source>
        <strain evidence="1">B2-22910</strain>
    </source>
</reference>
<comment type="caution">
    <text evidence="1">The sequence shown here is derived from an EMBL/GenBank/DDBJ whole genome shotgun (WGS) entry which is preliminary data.</text>
</comment>
<accession>A0A9D9IHL1</accession>
<organism evidence="1 2">
    <name type="scientific">Candidatus Cryptobacteroides faecavium</name>
    <dbReference type="NCBI Taxonomy" id="2840762"/>
    <lineage>
        <taxon>Bacteria</taxon>
        <taxon>Pseudomonadati</taxon>
        <taxon>Bacteroidota</taxon>
        <taxon>Bacteroidia</taxon>
        <taxon>Bacteroidales</taxon>
        <taxon>Candidatus Cryptobacteroides</taxon>
    </lineage>
</organism>
<name>A0A9D9IHL1_9BACT</name>
<sequence length="360" mass="42696">MCTIGRTTVGTAFKAYHRADRAEFPLRDGQKRKDCGSKRGRNPFLTTPVPVKAIQSLVKEWGAEEQYELITQENYEFLRDSYIRYVKLLGGEPESISGKSVGERIAALYHAVNRLIGDETGVNIEQDAGRLRFRLWKWHKWGQCTLYYFPVKFIEELNPRLKRIVVSFMHDLMRGNGMDTILDCNEFDFAIDCLSEPCESSPAEVETWDRLRRSYEEGKIHRLLRQVCCKRYYKHLDCTLDRYEPRNGYEEELTGLMKEGLQFLHPEKPLMSYAYDPYYREDPDFYPISLESQVMIVYDERDPVSEFLENYFNSYYGETYEIVPMETLDLSPDMERTFSMNDDYPERFFKWADRFIYHIT</sequence>
<reference evidence="1" key="2">
    <citation type="journal article" date="2021" name="PeerJ">
        <title>Extensive microbial diversity within the chicken gut microbiome revealed by metagenomics and culture.</title>
        <authorList>
            <person name="Gilroy R."/>
            <person name="Ravi A."/>
            <person name="Getino M."/>
            <person name="Pursley I."/>
            <person name="Horton D.L."/>
            <person name="Alikhan N.F."/>
            <person name="Baker D."/>
            <person name="Gharbi K."/>
            <person name="Hall N."/>
            <person name="Watson M."/>
            <person name="Adriaenssens E.M."/>
            <person name="Foster-Nyarko E."/>
            <person name="Jarju S."/>
            <person name="Secka A."/>
            <person name="Antonio M."/>
            <person name="Oren A."/>
            <person name="Chaudhuri R.R."/>
            <person name="La Ragione R."/>
            <person name="Hildebrand F."/>
            <person name="Pallen M.J."/>
        </authorList>
    </citation>
    <scope>NUCLEOTIDE SEQUENCE</scope>
    <source>
        <strain evidence="1">B2-22910</strain>
    </source>
</reference>
<evidence type="ECO:0000313" key="1">
    <source>
        <dbReference type="EMBL" id="MBO8471746.1"/>
    </source>
</evidence>
<dbReference type="AlphaFoldDB" id="A0A9D9IHL1"/>
<evidence type="ECO:0000313" key="2">
    <source>
        <dbReference type="Proteomes" id="UP000823603"/>
    </source>
</evidence>
<dbReference type="Proteomes" id="UP000823603">
    <property type="component" value="Unassembled WGS sequence"/>
</dbReference>
<dbReference type="EMBL" id="JADIMB010000119">
    <property type="protein sequence ID" value="MBO8471746.1"/>
    <property type="molecule type" value="Genomic_DNA"/>
</dbReference>
<protein>
    <submittedName>
        <fullName evidence="1">Uncharacterized protein</fullName>
    </submittedName>
</protein>